<keyword evidence="3" id="KW-1185">Reference proteome</keyword>
<dbReference type="OrthoDB" id="2505635at2759"/>
<evidence type="ECO:0000256" key="1">
    <source>
        <dbReference type="SAM" id="MobiDB-lite"/>
    </source>
</evidence>
<dbReference type="Proteomes" id="UP000777482">
    <property type="component" value="Unassembled WGS sequence"/>
</dbReference>
<feature type="compositionally biased region" description="Basic and acidic residues" evidence="1">
    <location>
        <begin position="78"/>
        <end position="95"/>
    </location>
</feature>
<comment type="caution">
    <text evidence="2">The sequence shown here is derived from an EMBL/GenBank/DDBJ whole genome shotgun (WGS) entry which is preliminary data.</text>
</comment>
<reference evidence="2 3" key="1">
    <citation type="submission" date="2020-11" db="EMBL/GenBank/DDBJ databases">
        <title>Kefir isolates.</title>
        <authorList>
            <person name="Marcisauskas S."/>
            <person name="Kim Y."/>
            <person name="Blasche S."/>
        </authorList>
    </citation>
    <scope>NUCLEOTIDE SEQUENCE [LARGE SCALE GENOMIC DNA]</scope>
    <source>
        <strain evidence="2 3">KR</strain>
    </source>
</reference>
<evidence type="ECO:0000313" key="3">
    <source>
        <dbReference type="Proteomes" id="UP000777482"/>
    </source>
</evidence>
<evidence type="ECO:0000313" key="2">
    <source>
        <dbReference type="EMBL" id="KAG0655236.1"/>
    </source>
</evidence>
<gene>
    <name evidence="2" type="ORF">C6P46_001104</name>
</gene>
<feature type="compositionally biased region" description="Acidic residues" evidence="1">
    <location>
        <begin position="67"/>
        <end position="77"/>
    </location>
</feature>
<name>A0A9P6VUD3_RHOMI</name>
<dbReference type="AlphaFoldDB" id="A0A9P6VUD3"/>
<proteinExistence type="predicted"/>
<protein>
    <submittedName>
        <fullName evidence="2">Uncharacterized protein</fullName>
    </submittedName>
</protein>
<sequence>MFSFGRNTVTEKRHSLAGKKLCETMTVGAWSRAGWLPLGLLAKEKLRQRKAKTKVRDKGKAPVLDLASEDSDSDSDMDERTRRPRPGMEQERASRSETMLPDPVTGVNGEWDNMLYFGAMRLSF</sequence>
<dbReference type="EMBL" id="PUHQ01000126">
    <property type="protein sequence ID" value="KAG0655236.1"/>
    <property type="molecule type" value="Genomic_DNA"/>
</dbReference>
<accession>A0A9P6VUD3</accession>
<organism evidence="2 3">
    <name type="scientific">Rhodotorula mucilaginosa</name>
    <name type="common">Yeast</name>
    <name type="synonym">Rhodotorula rubra</name>
    <dbReference type="NCBI Taxonomy" id="5537"/>
    <lineage>
        <taxon>Eukaryota</taxon>
        <taxon>Fungi</taxon>
        <taxon>Dikarya</taxon>
        <taxon>Basidiomycota</taxon>
        <taxon>Pucciniomycotina</taxon>
        <taxon>Microbotryomycetes</taxon>
        <taxon>Sporidiobolales</taxon>
        <taxon>Sporidiobolaceae</taxon>
        <taxon>Rhodotorula</taxon>
    </lineage>
</organism>
<feature type="region of interest" description="Disordered" evidence="1">
    <location>
        <begin position="49"/>
        <end position="105"/>
    </location>
</feature>